<feature type="transmembrane region" description="Helical" evidence="1">
    <location>
        <begin position="177"/>
        <end position="196"/>
    </location>
</feature>
<dbReference type="OrthoDB" id="119964at2"/>
<keyword evidence="1" id="KW-0812">Transmembrane</keyword>
<feature type="transmembrane region" description="Helical" evidence="1">
    <location>
        <begin position="82"/>
        <end position="99"/>
    </location>
</feature>
<keyword evidence="1" id="KW-0472">Membrane</keyword>
<dbReference type="Proteomes" id="UP000433104">
    <property type="component" value="Unassembled WGS sequence"/>
</dbReference>
<feature type="transmembrane region" description="Helical" evidence="1">
    <location>
        <begin position="111"/>
        <end position="133"/>
    </location>
</feature>
<evidence type="ECO:0000313" key="2">
    <source>
        <dbReference type="EMBL" id="MXO86087.1"/>
    </source>
</evidence>
<accession>A0A844ZGJ5</accession>
<sequence length="204" mass="22753">MTTEAPGRPGLFRRPSTWGASIFLAFGLILLLRITDAIDATTGFILMVAAMTLMFPLVKTALARQKAQGYLSPAITRYNRRFLLASFGYVLGLGLAVTINDRVALSDGETILIALLPIIPVFGMIWTMARYIVEEEDEYLRHRAIMASLTGLGLVLTFGTFWGFLETFEVVPHIWAWWVFPAWAIGMGISQCWLAFRDRTGGRS</sequence>
<feature type="transmembrane region" description="Helical" evidence="1">
    <location>
        <begin position="16"/>
        <end position="34"/>
    </location>
</feature>
<dbReference type="EMBL" id="WTYW01000002">
    <property type="protein sequence ID" value="MXO86087.1"/>
    <property type="molecule type" value="Genomic_DNA"/>
</dbReference>
<dbReference type="RefSeq" id="WP_160682646.1">
    <property type="nucleotide sequence ID" value="NZ_WTYW01000002.1"/>
</dbReference>
<gene>
    <name evidence="2" type="ORF">GRI38_08610</name>
</gene>
<proteinExistence type="predicted"/>
<evidence type="ECO:0000256" key="1">
    <source>
        <dbReference type="SAM" id="Phobius"/>
    </source>
</evidence>
<dbReference type="AlphaFoldDB" id="A0A844ZGJ5"/>
<protein>
    <submittedName>
        <fullName evidence="2">Uncharacterized protein</fullName>
    </submittedName>
</protein>
<evidence type="ECO:0000313" key="3">
    <source>
        <dbReference type="Proteomes" id="UP000433104"/>
    </source>
</evidence>
<reference evidence="2 3" key="1">
    <citation type="submission" date="2019-12" db="EMBL/GenBank/DDBJ databases">
        <title>Genomic-based taxomic classification of the family Erythrobacteraceae.</title>
        <authorList>
            <person name="Xu L."/>
        </authorList>
    </citation>
    <scope>NUCLEOTIDE SEQUENCE [LARGE SCALE GENOMIC DNA]</scope>
    <source>
        <strain evidence="2 3">MCCC 1A09962</strain>
    </source>
</reference>
<comment type="caution">
    <text evidence="2">The sequence shown here is derived from an EMBL/GenBank/DDBJ whole genome shotgun (WGS) entry which is preliminary data.</text>
</comment>
<feature type="transmembrane region" description="Helical" evidence="1">
    <location>
        <begin position="40"/>
        <end position="62"/>
    </location>
</feature>
<keyword evidence="1" id="KW-1133">Transmembrane helix</keyword>
<feature type="transmembrane region" description="Helical" evidence="1">
    <location>
        <begin position="145"/>
        <end position="165"/>
    </location>
</feature>
<organism evidence="2 3">
    <name type="scientific">Parapontixanthobacter aurantiacus</name>
    <dbReference type="NCBI Taxonomy" id="1463599"/>
    <lineage>
        <taxon>Bacteria</taxon>
        <taxon>Pseudomonadati</taxon>
        <taxon>Pseudomonadota</taxon>
        <taxon>Alphaproteobacteria</taxon>
        <taxon>Sphingomonadales</taxon>
        <taxon>Erythrobacteraceae</taxon>
        <taxon>Parapontixanthobacter</taxon>
    </lineage>
</organism>
<name>A0A844ZGJ5_9SPHN</name>
<keyword evidence="3" id="KW-1185">Reference proteome</keyword>